<name>A0A2T6A941_9RHOB</name>
<protein>
    <submittedName>
        <fullName evidence="1">Uncharacterized protein</fullName>
    </submittedName>
</protein>
<comment type="caution">
    <text evidence="1">The sequence shown here is derived from an EMBL/GenBank/DDBJ whole genome shotgun (WGS) entry which is preliminary data.</text>
</comment>
<organism evidence="1 2">
    <name type="scientific">Allosediminivita pacifica</name>
    <dbReference type="NCBI Taxonomy" id="1267769"/>
    <lineage>
        <taxon>Bacteria</taxon>
        <taxon>Pseudomonadati</taxon>
        <taxon>Pseudomonadota</taxon>
        <taxon>Alphaproteobacteria</taxon>
        <taxon>Rhodobacterales</taxon>
        <taxon>Paracoccaceae</taxon>
        <taxon>Allosediminivita</taxon>
    </lineage>
</organism>
<evidence type="ECO:0000313" key="1">
    <source>
        <dbReference type="EMBL" id="PTX40351.1"/>
    </source>
</evidence>
<dbReference type="EMBL" id="QBKN01000034">
    <property type="protein sequence ID" value="PTX40351.1"/>
    <property type="molecule type" value="Genomic_DNA"/>
</dbReference>
<reference evidence="1 2" key="1">
    <citation type="submission" date="2018-04" db="EMBL/GenBank/DDBJ databases">
        <title>Genomic Encyclopedia of Archaeal and Bacterial Type Strains, Phase II (KMG-II): from individual species to whole genera.</title>
        <authorList>
            <person name="Goeker M."/>
        </authorList>
    </citation>
    <scope>NUCLEOTIDE SEQUENCE [LARGE SCALE GENOMIC DNA]</scope>
    <source>
        <strain evidence="1 2">DSM 29329</strain>
    </source>
</reference>
<dbReference type="AlphaFoldDB" id="A0A2T6A941"/>
<gene>
    <name evidence="1" type="ORF">C8N44_1346</name>
</gene>
<proteinExistence type="predicted"/>
<sequence length="42" mass="4464">MNGLDTALETELVLVRLTVTCAGNFEIFASCASDVLGAFEEL</sequence>
<evidence type="ECO:0000313" key="2">
    <source>
        <dbReference type="Proteomes" id="UP000244069"/>
    </source>
</evidence>
<accession>A0A2T6A941</accession>
<keyword evidence="2" id="KW-1185">Reference proteome</keyword>
<dbReference type="Proteomes" id="UP000244069">
    <property type="component" value="Unassembled WGS sequence"/>
</dbReference>